<dbReference type="InterPro" id="IPR001841">
    <property type="entry name" value="Znf_RING"/>
</dbReference>
<dbReference type="OMA" id="SHQCNTN"/>
<evidence type="ECO:0000313" key="6">
    <source>
        <dbReference type="Proteomes" id="UP000001554"/>
    </source>
</evidence>
<sequence length="159" mass="17593">MASALAGELTCVVCSDLYSSPVMLTCHHSFCLVCVRKLAKGLERRHKNTVENHDETTADVITCPQCGQETSLEEKVVDDLPRNFLLQNIVKGYLKDNGKEGRKMSVSEFEGKLVLCDFCVGSSAAAMTCVECRLAYCSRCLPVVHPPRGYLARHTLRKP</sequence>
<gene>
    <name evidence="7" type="primary">LOC118422678</name>
</gene>
<evidence type="ECO:0000256" key="3">
    <source>
        <dbReference type="ARBA" id="ARBA00022833"/>
    </source>
</evidence>
<dbReference type="SMART" id="SM00184">
    <property type="entry name" value="RING"/>
    <property type="match status" value="1"/>
</dbReference>
<dbReference type="RefSeq" id="XP_035686262.1">
    <property type="nucleotide sequence ID" value="XM_035830369.1"/>
</dbReference>
<dbReference type="InterPro" id="IPR000315">
    <property type="entry name" value="Znf_B-box"/>
</dbReference>
<protein>
    <submittedName>
        <fullName evidence="7">E3 ubiquitin-protein ligase Midline-1-like</fullName>
    </submittedName>
</protein>
<reference evidence="7" key="2">
    <citation type="submission" date="2025-08" db="UniProtKB">
        <authorList>
            <consortium name="RefSeq"/>
        </authorList>
    </citation>
    <scope>IDENTIFICATION</scope>
    <source>
        <strain evidence="7">S238N-H82</strain>
        <tissue evidence="7">Testes</tissue>
    </source>
</reference>
<keyword evidence="3" id="KW-0862">Zinc</keyword>
<reference evidence="6" key="1">
    <citation type="journal article" date="2020" name="Nat. Ecol. Evol.">
        <title>Deeply conserved synteny resolves early events in vertebrate evolution.</title>
        <authorList>
            <person name="Simakov O."/>
            <person name="Marletaz F."/>
            <person name="Yue J.X."/>
            <person name="O'Connell B."/>
            <person name="Jenkins J."/>
            <person name="Brandt A."/>
            <person name="Calef R."/>
            <person name="Tung C.H."/>
            <person name="Huang T.K."/>
            <person name="Schmutz J."/>
            <person name="Satoh N."/>
            <person name="Yu J.K."/>
            <person name="Putnam N.H."/>
            <person name="Green R.E."/>
            <person name="Rokhsar D.S."/>
        </authorList>
    </citation>
    <scope>NUCLEOTIDE SEQUENCE [LARGE SCALE GENOMIC DNA]</scope>
    <source>
        <strain evidence="6">S238N-H82</strain>
    </source>
</reference>
<dbReference type="PANTHER" id="PTHR25462:SF306">
    <property type="entry name" value="TRIPARTITE MOTIF CONTAINING 9"/>
    <property type="match status" value="1"/>
</dbReference>
<evidence type="ECO:0000256" key="1">
    <source>
        <dbReference type="ARBA" id="ARBA00022723"/>
    </source>
</evidence>
<organism evidence="6 7">
    <name type="scientific">Branchiostoma floridae</name>
    <name type="common">Florida lancelet</name>
    <name type="synonym">Amphioxus</name>
    <dbReference type="NCBI Taxonomy" id="7739"/>
    <lineage>
        <taxon>Eukaryota</taxon>
        <taxon>Metazoa</taxon>
        <taxon>Chordata</taxon>
        <taxon>Cephalochordata</taxon>
        <taxon>Leptocardii</taxon>
        <taxon>Amphioxiformes</taxon>
        <taxon>Branchiostomatidae</taxon>
        <taxon>Branchiostoma</taxon>
    </lineage>
</organism>
<dbReference type="KEGG" id="bfo:118422678"/>
<evidence type="ECO:0000259" key="5">
    <source>
        <dbReference type="PROSITE" id="PS50089"/>
    </source>
</evidence>
<dbReference type="GO" id="GO:0008270">
    <property type="term" value="F:zinc ion binding"/>
    <property type="evidence" value="ECO:0007669"/>
    <property type="project" value="UniProtKB-KW"/>
</dbReference>
<evidence type="ECO:0000256" key="4">
    <source>
        <dbReference type="PROSITE-ProRule" id="PRU00175"/>
    </source>
</evidence>
<dbReference type="Pfam" id="PF13445">
    <property type="entry name" value="zf-RING_UBOX"/>
    <property type="match status" value="1"/>
</dbReference>
<dbReference type="OrthoDB" id="9049620at2759"/>
<feature type="domain" description="RING-type" evidence="5">
    <location>
        <begin position="11"/>
        <end position="66"/>
    </location>
</feature>
<keyword evidence="1" id="KW-0479">Metal-binding</keyword>
<dbReference type="InterPro" id="IPR017907">
    <property type="entry name" value="Znf_RING_CS"/>
</dbReference>
<accession>A0A9J7LPB7</accession>
<dbReference type="PROSITE" id="PS00518">
    <property type="entry name" value="ZF_RING_1"/>
    <property type="match status" value="1"/>
</dbReference>
<dbReference type="AlphaFoldDB" id="A0A9J7LPB7"/>
<dbReference type="PROSITE" id="PS50089">
    <property type="entry name" value="ZF_RING_2"/>
    <property type="match status" value="1"/>
</dbReference>
<keyword evidence="6" id="KW-1185">Reference proteome</keyword>
<evidence type="ECO:0000313" key="7">
    <source>
        <dbReference type="RefSeq" id="XP_035686262.1"/>
    </source>
</evidence>
<dbReference type="SUPFAM" id="SSF57850">
    <property type="entry name" value="RING/U-box"/>
    <property type="match status" value="1"/>
</dbReference>
<name>A0A9J7LPB7_BRAFL</name>
<dbReference type="InterPro" id="IPR047153">
    <property type="entry name" value="TRIM45/56/19-like"/>
</dbReference>
<evidence type="ECO:0000256" key="2">
    <source>
        <dbReference type="ARBA" id="ARBA00022771"/>
    </source>
</evidence>
<dbReference type="PANTHER" id="PTHR25462">
    <property type="entry name" value="BONUS, ISOFORM C-RELATED"/>
    <property type="match status" value="1"/>
</dbReference>
<dbReference type="Proteomes" id="UP000001554">
    <property type="component" value="Chromosome 9"/>
</dbReference>
<keyword evidence="2 4" id="KW-0863">Zinc-finger</keyword>
<dbReference type="InterPro" id="IPR013083">
    <property type="entry name" value="Znf_RING/FYVE/PHD"/>
</dbReference>
<dbReference type="GeneID" id="118422678"/>
<dbReference type="SMART" id="SM00336">
    <property type="entry name" value="BBOX"/>
    <property type="match status" value="1"/>
</dbReference>
<dbReference type="Gene3D" id="4.10.830.40">
    <property type="match status" value="1"/>
</dbReference>
<dbReference type="Gene3D" id="3.30.40.10">
    <property type="entry name" value="Zinc/RING finger domain, C3HC4 (zinc finger)"/>
    <property type="match status" value="1"/>
</dbReference>
<proteinExistence type="predicted"/>
<dbReference type="InterPro" id="IPR027370">
    <property type="entry name" value="Znf-RING_euk"/>
</dbReference>